<organism evidence="3 4">
    <name type="scientific">Heligmosomoides polygyrus</name>
    <name type="common">Parasitic roundworm</name>
    <dbReference type="NCBI Taxonomy" id="6339"/>
    <lineage>
        <taxon>Eukaryota</taxon>
        <taxon>Metazoa</taxon>
        <taxon>Ecdysozoa</taxon>
        <taxon>Nematoda</taxon>
        <taxon>Chromadorea</taxon>
        <taxon>Rhabditida</taxon>
        <taxon>Rhabditina</taxon>
        <taxon>Rhabditomorpha</taxon>
        <taxon>Strongyloidea</taxon>
        <taxon>Heligmosomidae</taxon>
        <taxon>Heligmosomoides</taxon>
    </lineage>
</organism>
<dbReference type="Proteomes" id="UP000050761">
    <property type="component" value="Unassembled WGS sequence"/>
</dbReference>
<feature type="region of interest" description="Disordered" evidence="1">
    <location>
        <begin position="27"/>
        <end position="57"/>
    </location>
</feature>
<dbReference type="OrthoDB" id="3169036at2759"/>
<accession>A0A3P7YKK0</accession>
<evidence type="ECO:0000313" key="4">
    <source>
        <dbReference type="WBParaSite" id="HPBE_0000757501-mRNA-1"/>
    </source>
</evidence>
<dbReference type="AlphaFoldDB" id="A0A183FKC2"/>
<sequence>MTSYTYIVLEEAEIKDLSQHQQLTAIDRIKPSGDTPPPLATAQEDEDDGTEEDATGIEEKDIEWLCPRRTPLATKREEPFR</sequence>
<dbReference type="WBParaSite" id="HPBE_0000757501-mRNA-1">
    <property type="protein sequence ID" value="HPBE_0000757501-mRNA-1"/>
    <property type="gene ID" value="HPBE_0000757501"/>
</dbReference>
<keyword evidence="3" id="KW-1185">Reference proteome</keyword>
<gene>
    <name evidence="2" type="ORF">HPBE_LOCUS7576</name>
</gene>
<proteinExistence type="predicted"/>
<reference evidence="2 3" key="1">
    <citation type="submission" date="2018-11" db="EMBL/GenBank/DDBJ databases">
        <authorList>
            <consortium name="Pathogen Informatics"/>
        </authorList>
    </citation>
    <scope>NUCLEOTIDE SEQUENCE [LARGE SCALE GENOMIC DNA]</scope>
</reference>
<feature type="compositionally biased region" description="Acidic residues" evidence="1">
    <location>
        <begin position="43"/>
        <end position="56"/>
    </location>
</feature>
<protein>
    <submittedName>
        <fullName evidence="2 4">Uncharacterized protein</fullName>
    </submittedName>
</protein>
<evidence type="ECO:0000256" key="1">
    <source>
        <dbReference type="SAM" id="MobiDB-lite"/>
    </source>
</evidence>
<dbReference type="EMBL" id="UZAH01025924">
    <property type="protein sequence ID" value="VDO72817.1"/>
    <property type="molecule type" value="Genomic_DNA"/>
</dbReference>
<accession>A0A183FKC2</accession>
<name>A0A183FKC2_HELPZ</name>
<evidence type="ECO:0000313" key="2">
    <source>
        <dbReference type="EMBL" id="VDO72817.1"/>
    </source>
</evidence>
<reference evidence="4" key="2">
    <citation type="submission" date="2019-09" db="UniProtKB">
        <authorList>
            <consortium name="WormBaseParasite"/>
        </authorList>
    </citation>
    <scope>IDENTIFICATION</scope>
</reference>
<evidence type="ECO:0000313" key="3">
    <source>
        <dbReference type="Proteomes" id="UP000050761"/>
    </source>
</evidence>